<sequence length="432" mass="49468">MEILPDDVLTNILIRLPAKPLAKARSVSKLWNHLLCQPHFLKSHQHRSIYINDEILLVFYNEFYSDKPFTAHSCQSPNLFLTNLILPNKASSLKGLCSIIGSVNGLICFSNSPSNSIDASSKINSKNLYICNPSLSTLSRLPPYASPKYAFSVWGYWDLIRGKFPSKVTKICNQDELCVYGHDGHMHWLGYLYEEQKLQTIVSLDLAAKTLSEITLPDSLQDDSNVHRQKVLGVYKGKLCLMSCIRDGECEMWVLNEYGVADSWVKQQHVLSHFSSPITPFGFTLNNKFLFENYNERLALYDPVEDKVKPFNVKARERYKTKIVHFVESLVWIAPAKSEFEEDEYRHDVLDIAVVRGFLVGCICGFYLCTKLFALYFTSGCVAWFGFVLLECRLWPTRFHLSTRIKNGAYSLSLRNQVFPMQNFIPTAYAVF</sequence>
<accession>A0A2U1NJP0</accession>
<protein>
    <submittedName>
        <fullName evidence="3">F-box domain-containing protein</fullName>
    </submittedName>
</protein>
<dbReference type="PROSITE" id="PS50181">
    <property type="entry name" value="FBOX"/>
    <property type="match status" value="1"/>
</dbReference>
<evidence type="ECO:0000259" key="2">
    <source>
        <dbReference type="PROSITE" id="PS50181"/>
    </source>
</evidence>
<feature type="domain" description="F-box" evidence="2">
    <location>
        <begin position="1"/>
        <end position="44"/>
    </location>
</feature>
<dbReference type="Gene3D" id="1.20.1280.50">
    <property type="match status" value="1"/>
</dbReference>
<keyword evidence="1" id="KW-0472">Membrane</keyword>
<dbReference type="InterPro" id="IPR036047">
    <property type="entry name" value="F-box-like_dom_sf"/>
</dbReference>
<dbReference type="STRING" id="35608.A0A2U1NJP0"/>
<dbReference type="PANTHER" id="PTHR31672">
    <property type="entry name" value="BNACNNG10540D PROTEIN"/>
    <property type="match status" value="1"/>
</dbReference>
<name>A0A2U1NJP0_ARTAN</name>
<evidence type="ECO:0000256" key="1">
    <source>
        <dbReference type="SAM" id="Phobius"/>
    </source>
</evidence>
<dbReference type="EMBL" id="PKPP01002696">
    <property type="protein sequence ID" value="PWA73686.1"/>
    <property type="molecule type" value="Genomic_DNA"/>
</dbReference>
<proteinExistence type="predicted"/>
<comment type="caution">
    <text evidence="3">The sequence shown here is derived from an EMBL/GenBank/DDBJ whole genome shotgun (WGS) entry which is preliminary data.</text>
</comment>
<dbReference type="AlphaFoldDB" id="A0A2U1NJP0"/>
<keyword evidence="4" id="KW-1185">Reference proteome</keyword>
<dbReference type="SMART" id="SM00256">
    <property type="entry name" value="FBOX"/>
    <property type="match status" value="1"/>
</dbReference>
<dbReference type="Proteomes" id="UP000245207">
    <property type="component" value="Unassembled WGS sequence"/>
</dbReference>
<feature type="transmembrane region" description="Helical" evidence="1">
    <location>
        <begin position="372"/>
        <end position="390"/>
    </location>
</feature>
<organism evidence="3 4">
    <name type="scientific">Artemisia annua</name>
    <name type="common">Sweet wormwood</name>
    <dbReference type="NCBI Taxonomy" id="35608"/>
    <lineage>
        <taxon>Eukaryota</taxon>
        <taxon>Viridiplantae</taxon>
        <taxon>Streptophyta</taxon>
        <taxon>Embryophyta</taxon>
        <taxon>Tracheophyta</taxon>
        <taxon>Spermatophyta</taxon>
        <taxon>Magnoliopsida</taxon>
        <taxon>eudicotyledons</taxon>
        <taxon>Gunneridae</taxon>
        <taxon>Pentapetalae</taxon>
        <taxon>asterids</taxon>
        <taxon>campanulids</taxon>
        <taxon>Asterales</taxon>
        <taxon>Asteraceae</taxon>
        <taxon>Asteroideae</taxon>
        <taxon>Anthemideae</taxon>
        <taxon>Artemisiinae</taxon>
        <taxon>Artemisia</taxon>
    </lineage>
</organism>
<evidence type="ECO:0000313" key="4">
    <source>
        <dbReference type="Proteomes" id="UP000245207"/>
    </source>
</evidence>
<dbReference type="InterPro" id="IPR001810">
    <property type="entry name" value="F-box_dom"/>
</dbReference>
<gene>
    <name evidence="3" type="ORF">CTI12_AA258970</name>
</gene>
<dbReference type="PANTHER" id="PTHR31672:SF13">
    <property type="entry name" value="F-BOX PROTEIN CPR30-LIKE"/>
    <property type="match status" value="1"/>
</dbReference>
<reference evidence="3 4" key="1">
    <citation type="journal article" date="2018" name="Mol. Plant">
        <title>The genome of Artemisia annua provides insight into the evolution of Asteraceae family and artemisinin biosynthesis.</title>
        <authorList>
            <person name="Shen Q."/>
            <person name="Zhang L."/>
            <person name="Liao Z."/>
            <person name="Wang S."/>
            <person name="Yan T."/>
            <person name="Shi P."/>
            <person name="Liu M."/>
            <person name="Fu X."/>
            <person name="Pan Q."/>
            <person name="Wang Y."/>
            <person name="Lv Z."/>
            <person name="Lu X."/>
            <person name="Zhang F."/>
            <person name="Jiang W."/>
            <person name="Ma Y."/>
            <person name="Chen M."/>
            <person name="Hao X."/>
            <person name="Li L."/>
            <person name="Tang Y."/>
            <person name="Lv G."/>
            <person name="Zhou Y."/>
            <person name="Sun X."/>
            <person name="Brodelius P.E."/>
            <person name="Rose J.K.C."/>
            <person name="Tang K."/>
        </authorList>
    </citation>
    <scope>NUCLEOTIDE SEQUENCE [LARGE SCALE GENOMIC DNA]</scope>
    <source>
        <strain evidence="4">cv. Huhao1</strain>
        <tissue evidence="3">Leaf</tissue>
    </source>
</reference>
<dbReference type="Pfam" id="PF08268">
    <property type="entry name" value="FBA_3"/>
    <property type="match status" value="1"/>
</dbReference>
<keyword evidence="1" id="KW-0812">Transmembrane</keyword>
<dbReference type="InterPro" id="IPR013187">
    <property type="entry name" value="F-box-assoc_dom_typ3"/>
</dbReference>
<dbReference type="Pfam" id="PF00646">
    <property type="entry name" value="F-box"/>
    <property type="match status" value="1"/>
</dbReference>
<keyword evidence="1" id="KW-1133">Transmembrane helix</keyword>
<dbReference type="SUPFAM" id="SSF81383">
    <property type="entry name" value="F-box domain"/>
    <property type="match status" value="1"/>
</dbReference>
<evidence type="ECO:0000313" key="3">
    <source>
        <dbReference type="EMBL" id="PWA73686.1"/>
    </source>
</evidence>
<dbReference type="InterPro" id="IPR050796">
    <property type="entry name" value="SCF_F-box_component"/>
</dbReference>